<dbReference type="SUPFAM" id="SSF53649">
    <property type="entry name" value="Alkaline phosphatase-like"/>
    <property type="match status" value="1"/>
</dbReference>
<evidence type="ECO:0000259" key="3">
    <source>
        <dbReference type="Pfam" id="PF00884"/>
    </source>
</evidence>
<keyword evidence="5" id="KW-1185">Reference proteome</keyword>
<sequence>MTLVFSSSRWDRKGLCYVRCWTILFSPWFLPTAECLGKGLFTGKNAILFISDAERSTQDSPPDWEREHLPGITWLKTHGVSFTRSQTTSCMCSRARATLLSGFYPAQHGVHYVLSAGQSLDATLKTPQVNLPTSLFGLPQVAQAAGYETVYKGKLHITLAGGPNGTYLPSDAAKYGWAR</sequence>
<evidence type="ECO:0000313" key="5">
    <source>
        <dbReference type="Proteomes" id="UP000232323"/>
    </source>
</evidence>
<reference evidence="4 5" key="1">
    <citation type="submission" date="2017-08" db="EMBL/GenBank/DDBJ databases">
        <title>Acidophilic green algal genome provides insights into adaptation to an acidic environment.</title>
        <authorList>
            <person name="Hirooka S."/>
            <person name="Hirose Y."/>
            <person name="Kanesaki Y."/>
            <person name="Higuchi S."/>
            <person name="Fujiwara T."/>
            <person name="Onuma R."/>
            <person name="Era A."/>
            <person name="Ohbayashi R."/>
            <person name="Uzuka A."/>
            <person name="Nozaki H."/>
            <person name="Yoshikawa H."/>
            <person name="Miyagishima S.Y."/>
        </authorList>
    </citation>
    <scope>NUCLEOTIDE SEQUENCE [LARGE SCALE GENOMIC DNA]</scope>
    <source>
        <strain evidence="4 5">NIES-2499</strain>
    </source>
</reference>
<dbReference type="EMBL" id="BEGY01000180">
    <property type="protein sequence ID" value="GAX85606.1"/>
    <property type="molecule type" value="Genomic_DNA"/>
</dbReference>
<dbReference type="Pfam" id="PF00884">
    <property type="entry name" value="Sulfatase"/>
    <property type="match status" value="1"/>
</dbReference>
<name>A0A250XRD8_9CHLO</name>
<dbReference type="Proteomes" id="UP000232323">
    <property type="component" value="Unassembled WGS sequence"/>
</dbReference>
<keyword evidence="2" id="KW-0378">Hydrolase</keyword>
<protein>
    <recommendedName>
        <fullName evidence="3">Sulfatase N-terminal domain-containing protein</fullName>
    </recommendedName>
</protein>
<dbReference type="AlphaFoldDB" id="A0A250XRD8"/>
<evidence type="ECO:0000256" key="1">
    <source>
        <dbReference type="ARBA" id="ARBA00008779"/>
    </source>
</evidence>
<accession>A0A250XRD8</accession>
<organism evidence="4 5">
    <name type="scientific">Chlamydomonas eustigma</name>
    <dbReference type="NCBI Taxonomy" id="1157962"/>
    <lineage>
        <taxon>Eukaryota</taxon>
        <taxon>Viridiplantae</taxon>
        <taxon>Chlorophyta</taxon>
        <taxon>core chlorophytes</taxon>
        <taxon>Chlorophyceae</taxon>
        <taxon>CS clade</taxon>
        <taxon>Chlamydomonadales</taxon>
        <taxon>Chlamydomonadaceae</taxon>
        <taxon>Chlamydomonas</taxon>
    </lineage>
</organism>
<dbReference type="OrthoDB" id="1740450at2759"/>
<dbReference type="InterPro" id="IPR017850">
    <property type="entry name" value="Alkaline_phosphatase_core_sf"/>
</dbReference>
<dbReference type="InterPro" id="IPR000917">
    <property type="entry name" value="Sulfatase_N"/>
</dbReference>
<comment type="caution">
    <text evidence="4">The sequence shown here is derived from an EMBL/GenBank/DDBJ whole genome shotgun (WGS) entry which is preliminary data.</text>
</comment>
<dbReference type="GO" id="GO:0004065">
    <property type="term" value="F:arylsulfatase activity"/>
    <property type="evidence" value="ECO:0007669"/>
    <property type="project" value="TreeGrafter"/>
</dbReference>
<evidence type="ECO:0000256" key="2">
    <source>
        <dbReference type="ARBA" id="ARBA00022801"/>
    </source>
</evidence>
<gene>
    <name evidence="4" type="ORF">CEUSTIGMA_g13021.t1</name>
</gene>
<feature type="domain" description="Sulfatase N-terminal" evidence="3">
    <location>
        <begin position="45"/>
        <end position="158"/>
    </location>
</feature>
<dbReference type="PANTHER" id="PTHR42693">
    <property type="entry name" value="ARYLSULFATASE FAMILY MEMBER"/>
    <property type="match status" value="1"/>
</dbReference>
<evidence type="ECO:0000313" key="4">
    <source>
        <dbReference type="EMBL" id="GAX85606.1"/>
    </source>
</evidence>
<dbReference type="PANTHER" id="PTHR42693:SF53">
    <property type="entry name" value="ENDO-4-O-SULFATASE"/>
    <property type="match status" value="1"/>
</dbReference>
<dbReference type="Gene3D" id="3.40.720.10">
    <property type="entry name" value="Alkaline Phosphatase, subunit A"/>
    <property type="match status" value="1"/>
</dbReference>
<dbReference type="STRING" id="1157962.A0A250XRD8"/>
<dbReference type="InterPro" id="IPR050738">
    <property type="entry name" value="Sulfatase"/>
</dbReference>
<comment type="similarity">
    <text evidence="1">Belongs to the sulfatase family.</text>
</comment>
<proteinExistence type="inferred from homology"/>